<dbReference type="GO" id="GO:0098943">
    <property type="term" value="P:neurotransmitter receptor transport, postsynaptic endosome to lysosome"/>
    <property type="evidence" value="ECO:0007669"/>
    <property type="project" value="TreeGrafter"/>
</dbReference>
<feature type="non-terminal residue" evidence="2">
    <location>
        <position position="336"/>
    </location>
</feature>
<protein>
    <submittedName>
        <fullName evidence="2">Uncharacterized protein</fullName>
    </submittedName>
</protein>
<organism evidence="2 3">
    <name type="scientific">Mesorhabditis spiculigera</name>
    <dbReference type="NCBI Taxonomy" id="96644"/>
    <lineage>
        <taxon>Eukaryota</taxon>
        <taxon>Metazoa</taxon>
        <taxon>Ecdysozoa</taxon>
        <taxon>Nematoda</taxon>
        <taxon>Chromadorea</taxon>
        <taxon>Rhabditida</taxon>
        <taxon>Rhabditina</taxon>
        <taxon>Rhabditomorpha</taxon>
        <taxon>Rhabditoidea</taxon>
        <taxon>Rhabditidae</taxon>
        <taxon>Mesorhabditinae</taxon>
        <taxon>Mesorhabditis</taxon>
    </lineage>
</organism>
<dbReference type="Proteomes" id="UP001177023">
    <property type="component" value="Unassembled WGS sequence"/>
</dbReference>
<dbReference type="GO" id="GO:0005245">
    <property type="term" value="F:voltage-gated calcium channel activity"/>
    <property type="evidence" value="ECO:0007669"/>
    <property type="project" value="TreeGrafter"/>
</dbReference>
<comment type="caution">
    <text evidence="2">The sequence shown here is derived from an EMBL/GenBank/DDBJ whole genome shotgun (WGS) entry which is preliminary data.</text>
</comment>
<dbReference type="AlphaFoldDB" id="A0AA36GG28"/>
<dbReference type="GO" id="GO:0098839">
    <property type="term" value="C:postsynaptic density membrane"/>
    <property type="evidence" value="ECO:0007669"/>
    <property type="project" value="TreeGrafter"/>
</dbReference>
<evidence type="ECO:0000256" key="1">
    <source>
        <dbReference type="SAM" id="Phobius"/>
    </source>
</evidence>
<dbReference type="EMBL" id="CATQJA010002665">
    <property type="protein sequence ID" value="CAJ0583881.1"/>
    <property type="molecule type" value="Genomic_DNA"/>
</dbReference>
<dbReference type="GO" id="GO:0016247">
    <property type="term" value="F:channel regulator activity"/>
    <property type="evidence" value="ECO:0007669"/>
    <property type="project" value="TreeGrafter"/>
</dbReference>
<dbReference type="InterPro" id="IPR051072">
    <property type="entry name" value="CACNG_subunit"/>
</dbReference>
<dbReference type="PANTHER" id="PTHR12107">
    <property type="entry name" value="VOLTAGE-DEPENDENT CALCIUM CHANNEL GAMMA SUBUNIT"/>
    <property type="match status" value="1"/>
</dbReference>
<dbReference type="GO" id="GO:0051968">
    <property type="term" value="P:positive regulation of synaptic transmission, glutamatergic"/>
    <property type="evidence" value="ECO:0007669"/>
    <property type="project" value="TreeGrafter"/>
</dbReference>
<feature type="transmembrane region" description="Helical" evidence="1">
    <location>
        <begin position="149"/>
        <end position="170"/>
    </location>
</feature>
<keyword evidence="1" id="KW-1133">Transmembrane helix</keyword>
<evidence type="ECO:0000313" key="2">
    <source>
        <dbReference type="EMBL" id="CAJ0583881.1"/>
    </source>
</evidence>
<gene>
    <name evidence="2" type="ORF">MSPICULIGERA_LOCUS21949</name>
</gene>
<feature type="transmembrane region" description="Helical" evidence="1">
    <location>
        <begin position="36"/>
        <end position="58"/>
    </location>
</feature>
<sequence>MALGTIAEEGKGPRVVFEEDELEDEFIIEARCTDNILFGIAATVGGFVVFLQSLPIILNNWVYLTEPRPINKTSIEGEQFEAVFHYNVGYLQICRQFLPDRPPNDMFNYSMETISTAERESQCYLNPLITRVELGDDFSLASVAVSARLGFSTMFHLVGAMICAIALILATIGHLRHTMHTILAAVCYICGCIILSTAVLMFVCIVDDELSPRMKANSSGEPSKFSFRYGYPFWSSVASILPVQVCACFQAFLYFRRYPTVVEKLKFVPGLEKKLRNAQLDKELGIPPMEIHKRGSLASYMPFPSFSMAMASGRPSPTRSSQMSLRNNSVVFVQEM</sequence>
<keyword evidence="3" id="KW-1185">Reference proteome</keyword>
<dbReference type="GO" id="GO:0032281">
    <property type="term" value="C:AMPA glutamate receptor complex"/>
    <property type="evidence" value="ECO:0007669"/>
    <property type="project" value="TreeGrafter"/>
</dbReference>
<feature type="transmembrane region" description="Helical" evidence="1">
    <location>
        <begin position="182"/>
        <end position="203"/>
    </location>
</feature>
<accession>A0AA36GG28</accession>
<dbReference type="GO" id="GO:0099590">
    <property type="term" value="P:neurotransmitter receptor internalization"/>
    <property type="evidence" value="ECO:0007669"/>
    <property type="project" value="TreeGrafter"/>
</dbReference>
<feature type="transmembrane region" description="Helical" evidence="1">
    <location>
        <begin position="233"/>
        <end position="255"/>
    </location>
</feature>
<dbReference type="GO" id="GO:0019226">
    <property type="term" value="P:transmission of nerve impulse"/>
    <property type="evidence" value="ECO:0007669"/>
    <property type="project" value="TreeGrafter"/>
</dbReference>
<keyword evidence="1" id="KW-0472">Membrane</keyword>
<reference evidence="2" key="1">
    <citation type="submission" date="2023-06" db="EMBL/GenBank/DDBJ databases">
        <authorList>
            <person name="Delattre M."/>
        </authorList>
    </citation>
    <scope>NUCLEOTIDE SEQUENCE</scope>
    <source>
        <strain evidence="2">AF72</strain>
    </source>
</reference>
<dbReference type="GO" id="GO:0098970">
    <property type="term" value="P:postsynaptic neurotransmitter receptor diffusion trapping"/>
    <property type="evidence" value="ECO:0007669"/>
    <property type="project" value="TreeGrafter"/>
</dbReference>
<keyword evidence="1" id="KW-0812">Transmembrane</keyword>
<evidence type="ECO:0000313" key="3">
    <source>
        <dbReference type="Proteomes" id="UP001177023"/>
    </source>
</evidence>
<proteinExistence type="predicted"/>
<dbReference type="Gene3D" id="1.20.140.150">
    <property type="match status" value="1"/>
</dbReference>
<dbReference type="PANTHER" id="PTHR12107:SF6">
    <property type="entry name" value="STARGAZIN (MAMMALIAN CALCIUM CHANNEL) HOMOLOG"/>
    <property type="match status" value="1"/>
</dbReference>
<name>A0AA36GG28_9BILA</name>